<dbReference type="Pfam" id="PF03597">
    <property type="entry name" value="FixS"/>
    <property type="match status" value="1"/>
</dbReference>
<name>A0ABV0BA72_9SPHN</name>
<dbReference type="NCBIfam" id="TIGR00847">
    <property type="entry name" value="ccoS"/>
    <property type="match status" value="1"/>
</dbReference>
<organism evidence="1 2">
    <name type="scientific">Sphingomonas rustica</name>
    <dbReference type="NCBI Taxonomy" id="3103142"/>
    <lineage>
        <taxon>Bacteria</taxon>
        <taxon>Pseudomonadati</taxon>
        <taxon>Pseudomonadota</taxon>
        <taxon>Alphaproteobacteria</taxon>
        <taxon>Sphingomonadales</taxon>
        <taxon>Sphingomonadaceae</taxon>
        <taxon>Sphingomonas</taxon>
    </lineage>
</organism>
<dbReference type="EMBL" id="JBDIZK010000009">
    <property type="protein sequence ID" value="MEN3748458.1"/>
    <property type="molecule type" value="Genomic_DNA"/>
</dbReference>
<dbReference type="RefSeq" id="WP_346247488.1">
    <property type="nucleotide sequence ID" value="NZ_JBDIZK010000009.1"/>
</dbReference>
<gene>
    <name evidence="1" type="primary">ccoS</name>
    <name evidence="1" type="ORF">TPR58_14880</name>
</gene>
<comment type="caution">
    <text evidence="1">The sequence shown here is derived from an EMBL/GenBank/DDBJ whole genome shotgun (WGS) entry which is preliminary data.</text>
</comment>
<dbReference type="PANTHER" id="PTHR41532">
    <property type="entry name" value="FIXS PROTEIN"/>
    <property type="match status" value="1"/>
</dbReference>
<dbReference type="PANTHER" id="PTHR41532:SF1">
    <property type="entry name" value="FIXS PROTEIN"/>
    <property type="match status" value="1"/>
</dbReference>
<keyword evidence="2" id="KW-1185">Reference proteome</keyword>
<protein>
    <submittedName>
        <fullName evidence="1">Cbb3-type cytochrome oxidase assembly protein CcoS</fullName>
    </submittedName>
</protein>
<evidence type="ECO:0000313" key="2">
    <source>
        <dbReference type="Proteomes" id="UP001427805"/>
    </source>
</evidence>
<dbReference type="InterPro" id="IPR004714">
    <property type="entry name" value="Cyt_oxidase_maturation_cbb3"/>
</dbReference>
<evidence type="ECO:0000313" key="1">
    <source>
        <dbReference type="EMBL" id="MEN3748458.1"/>
    </source>
</evidence>
<reference evidence="1 2" key="1">
    <citation type="submission" date="2024-05" db="EMBL/GenBank/DDBJ databases">
        <title>Sphingomonas sp. HF-S3 16S ribosomal RNA gene Genome sequencing and assembly.</title>
        <authorList>
            <person name="Lee H."/>
        </authorList>
    </citation>
    <scope>NUCLEOTIDE SEQUENCE [LARGE SCALE GENOMIC DNA]</scope>
    <source>
        <strain evidence="1 2">HF-S3</strain>
    </source>
</reference>
<sequence>MNGVALLIPIALALGLLGLASFFWAARSGQFEDLDGAALRILIDEEPESWD</sequence>
<dbReference type="Proteomes" id="UP001427805">
    <property type="component" value="Unassembled WGS sequence"/>
</dbReference>
<proteinExistence type="predicted"/>
<accession>A0ABV0BA72</accession>